<dbReference type="CDD" id="cd02440">
    <property type="entry name" value="AdoMet_MTases"/>
    <property type="match status" value="1"/>
</dbReference>
<keyword evidence="5" id="KW-1185">Reference proteome</keyword>
<evidence type="ECO:0000256" key="1">
    <source>
        <dbReference type="ARBA" id="ARBA00005369"/>
    </source>
</evidence>
<dbReference type="GO" id="GO:0032259">
    <property type="term" value="P:methylation"/>
    <property type="evidence" value="ECO:0007669"/>
    <property type="project" value="UniProtKB-KW"/>
</dbReference>
<keyword evidence="4" id="KW-0808">Transferase</keyword>
<dbReference type="Gene3D" id="3.40.50.150">
    <property type="entry name" value="Vaccinia Virus protein VP39"/>
    <property type="match status" value="1"/>
</dbReference>
<dbReference type="InterPro" id="IPR029063">
    <property type="entry name" value="SAM-dependent_MTases_sf"/>
</dbReference>
<keyword evidence="4" id="KW-0489">Methyltransferase</keyword>
<dbReference type="RefSeq" id="WP_074200773.1">
    <property type="nucleotide sequence ID" value="NZ_FSRE01000001.1"/>
</dbReference>
<dbReference type="PANTHER" id="PTHR11579">
    <property type="entry name" value="PROTEIN-L-ISOASPARTATE O-METHYLTRANSFERASE"/>
    <property type="match status" value="1"/>
</dbReference>
<dbReference type="GO" id="GO:0004719">
    <property type="term" value="F:protein-L-isoaspartate (D-aspartate) O-methyltransferase activity"/>
    <property type="evidence" value="ECO:0007669"/>
    <property type="project" value="InterPro"/>
</dbReference>
<evidence type="ECO:0000256" key="3">
    <source>
        <dbReference type="ARBA" id="ARBA00030757"/>
    </source>
</evidence>
<organism evidence="4 5">
    <name type="scientific">Sulfurivirga caldicuralii</name>
    <dbReference type="NCBI Taxonomy" id="364032"/>
    <lineage>
        <taxon>Bacteria</taxon>
        <taxon>Pseudomonadati</taxon>
        <taxon>Pseudomonadota</taxon>
        <taxon>Gammaproteobacteria</taxon>
        <taxon>Thiotrichales</taxon>
        <taxon>Piscirickettsiaceae</taxon>
        <taxon>Sulfurivirga</taxon>
    </lineage>
</organism>
<dbReference type="PANTHER" id="PTHR11579:SF18">
    <property type="entry name" value="PROTEIN-L-ISOASPARTATE O-METHYLTRANSFERASE"/>
    <property type="match status" value="1"/>
</dbReference>
<comment type="similarity">
    <text evidence="1">Belongs to the methyltransferase superfamily. L-isoaspartyl/D-aspartyl protein methyltransferase family.</text>
</comment>
<evidence type="ECO:0000313" key="5">
    <source>
        <dbReference type="Proteomes" id="UP000198461"/>
    </source>
</evidence>
<evidence type="ECO:0000256" key="2">
    <source>
        <dbReference type="ARBA" id="ARBA00013346"/>
    </source>
</evidence>
<dbReference type="InterPro" id="IPR000682">
    <property type="entry name" value="PCMT"/>
</dbReference>
<dbReference type="GO" id="GO:0005737">
    <property type="term" value="C:cytoplasm"/>
    <property type="evidence" value="ECO:0007669"/>
    <property type="project" value="TreeGrafter"/>
</dbReference>
<dbReference type="AlphaFoldDB" id="A0A1N6DXF4"/>
<dbReference type="Pfam" id="PF01135">
    <property type="entry name" value="PCMT"/>
    <property type="match status" value="1"/>
</dbReference>
<name>A0A1N6DXF4_9GAMM</name>
<dbReference type="Proteomes" id="UP000198461">
    <property type="component" value="Unassembled WGS sequence"/>
</dbReference>
<gene>
    <name evidence="4" type="ORF">SAMN05443662_0468</name>
</gene>
<accession>A0A1N6DXF4</accession>
<protein>
    <recommendedName>
        <fullName evidence="2">Protein-L-isoaspartate O-methyltransferase</fullName>
    </recommendedName>
    <alternativeName>
        <fullName evidence="3">Protein L-isoaspartyl methyltransferase</fullName>
    </alternativeName>
</protein>
<dbReference type="OrthoDB" id="9810066at2"/>
<sequence length="215" mass="24573">MNFDTARFNMVEQQIRPWDVLDPKVLQLFMDIPRHLFVPPEHQHLAYMDLEVPLPHGQVMLPPKVEARMLQAVDIDENERVLEVGTGSGFMTALLAKLSRDVTTVEYFADLAEQARAKLSDFDSIKFEVGDAACDWNDGQQYDVIILTGSCAEVPQGHLRKLNLGGRLICTTGESPLMETWLITRVEEENFEYESLFETEIPPLIHCEPKPHFEF</sequence>
<evidence type="ECO:0000313" key="4">
    <source>
        <dbReference type="EMBL" id="SIN75413.1"/>
    </source>
</evidence>
<reference evidence="4 5" key="1">
    <citation type="submission" date="2016-11" db="EMBL/GenBank/DDBJ databases">
        <authorList>
            <person name="Jaros S."/>
            <person name="Januszkiewicz K."/>
            <person name="Wedrychowicz H."/>
        </authorList>
    </citation>
    <scope>NUCLEOTIDE SEQUENCE [LARGE SCALE GENOMIC DNA]</scope>
    <source>
        <strain evidence="4 5">DSM 17737</strain>
    </source>
</reference>
<proteinExistence type="inferred from homology"/>
<dbReference type="STRING" id="364032.SAMN05443662_0468"/>
<dbReference type="EMBL" id="FSRE01000001">
    <property type="protein sequence ID" value="SIN75413.1"/>
    <property type="molecule type" value="Genomic_DNA"/>
</dbReference>
<dbReference type="SUPFAM" id="SSF53335">
    <property type="entry name" value="S-adenosyl-L-methionine-dependent methyltransferases"/>
    <property type="match status" value="1"/>
</dbReference>